<keyword evidence="4" id="KW-1185">Reference proteome</keyword>
<evidence type="ECO:0000256" key="1">
    <source>
        <dbReference type="SAM" id="MobiDB-lite"/>
    </source>
</evidence>
<feature type="transmembrane region" description="Helical" evidence="2">
    <location>
        <begin position="126"/>
        <end position="145"/>
    </location>
</feature>
<dbReference type="KEGG" id="eha:Ethha_2457"/>
<evidence type="ECO:0000313" key="3">
    <source>
        <dbReference type="EMBL" id="ADU27952.1"/>
    </source>
</evidence>
<dbReference type="RefSeq" id="WP_013486295.1">
    <property type="nucleotide sequence ID" value="NC_014828.1"/>
</dbReference>
<dbReference type="EMBL" id="CP002400">
    <property type="protein sequence ID" value="ADU27952.1"/>
    <property type="molecule type" value="Genomic_DNA"/>
</dbReference>
<keyword evidence="2" id="KW-0812">Transmembrane</keyword>
<evidence type="ECO:0000313" key="4">
    <source>
        <dbReference type="Proteomes" id="UP000001551"/>
    </source>
</evidence>
<evidence type="ECO:0000256" key="2">
    <source>
        <dbReference type="SAM" id="Phobius"/>
    </source>
</evidence>
<feature type="region of interest" description="Disordered" evidence="1">
    <location>
        <begin position="161"/>
        <end position="182"/>
    </location>
</feature>
<feature type="transmembrane region" description="Helical" evidence="2">
    <location>
        <begin position="20"/>
        <end position="40"/>
    </location>
</feature>
<proteinExistence type="predicted"/>
<feature type="transmembrane region" description="Helical" evidence="2">
    <location>
        <begin position="52"/>
        <end position="72"/>
    </location>
</feature>
<feature type="transmembrane region" description="Helical" evidence="2">
    <location>
        <begin position="92"/>
        <end position="119"/>
    </location>
</feature>
<dbReference type="AlphaFoldDB" id="E6U5T5"/>
<keyword evidence="2" id="KW-1133">Transmembrane helix</keyword>
<dbReference type="STRING" id="663278.Ethha_2457"/>
<reference evidence="3 4" key="1">
    <citation type="submission" date="2010-12" db="EMBL/GenBank/DDBJ databases">
        <title>Complete sequence of Ethanoligenens harbinense YUAN-3.</title>
        <authorList>
            <person name="Lucas S."/>
            <person name="Copeland A."/>
            <person name="Lapidus A."/>
            <person name="Cheng J.-F."/>
            <person name="Bruce D."/>
            <person name="Goodwin L."/>
            <person name="Pitluck S."/>
            <person name="Chertkov O."/>
            <person name="Misra M."/>
            <person name="Detter J.C."/>
            <person name="Han C."/>
            <person name="Tapia R."/>
            <person name="Land M."/>
            <person name="Hauser L."/>
            <person name="Jeffries C."/>
            <person name="Kyrpides N."/>
            <person name="Ivanova N."/>
            <person name="Mikhailova N."/>
            <person name="Wang A."/>
            <person name="Mouttaki H."/>
            <person name="He Z."/>
            <person name="Zhou J."/>
            <person name="Hemme C.L."/>
            <person name="Woyke T."/>
        </authorList>
    </citation>
    <scope>NUCLEOTIDE SEQUENCE [LARGE SCALE GENOMIC DNA]</scope>
    <source>
        <strain evidence="4">DSM 18485 / JCM 12961 / CGMCC 1.5033 / YUAN-3</strain>
    </source>
</reference>
<keyword evidence="2" id="KW-0472">Membrane</keyword>
<dbReference type="HOGENOM" id="CLU_1479922_0_0_9"/>
<organism evidence="3 4">
    <name type="scientific">Ethanoligenens harbinense (strain DSM 18485 / JCM 12961 / CGMCC 1.5033 / YUAN-3)</name>
    <dbReference type="NCBI Taxonomy" id="663278"/>
    <lineage>
        <taxon>Bacteria</taxon>
        <taxon>Bacillati</taxon>
        <taxon>Bacillota</taxon>
        <taxon>Clostridia</taxon>
        <taxon>Eubacteriales</taxon>
        <taxon>Oscillospiraceae</taxon>
        <taxon>Ethanoligenens</taxon>
    </lineage>
</organism>
<name>E6U5T5_ETHHY</name>
<gene>
    <name evidence="3" type="ordered locus">Ethha_2457</name>
</gene>
<accession>E6U5T5</accession>
<sequence length="182" mass="20246">MENDKAAKPYWPVSETLHKISKPSGLLLLIWMALFALPGWKQLTMATHTPMSDIYGFISALGIFCGSLWFAIVSSCRADAFPAFSIRNLPRIILTILLRLIEYWAAASVAVFLLFGFVAYPRHHELLSCVWVALAVVFIVTHVVGKHLARKRQTVSLVAENPPVRPNPPSGEHTANLVKTKL</sequence>
<dbReference type="Proteomes" id="UP000001551">
    <property type="component" value="Chromosome"/>
</dbReference>
<protein>
    <submittedName>
        <fullName evidence="3">Uncharacterized protein</fullName>
    </submittedName>
</protein>